<evidence type="ECO:0000256" key="10">
    <source>
        <dbReference type="ARBA" id="ARBA00023225"/>
    </source>
</evidence>
<evidence type="ECO:0000256" key="1">
    <source>
        <dbReference type="ARBA" id="ARBA00004413"/>
    </source>
</evidence>
<dbReference type="Gene3D" id="1.10.287.1700">
    <property type="match status" value="1"/>
</dbReference>
<dbReference type="Pfam" id="PF02050">
    <property type="entry name" value="FliJ"/>
    <property type="match status" value="1"/>
</dbReference>
<keyword evidence="4" id="KW-0813">Transport</keyword>
<dbReference type="GO" id="GO:0009288">
    <property type="term" value="C:bacterial-type flagellum"/>
    <property type="evidence" value="ECO:0007669"/>
    <property type="project" value="InterPro"/>
</dbReference>
<keyword evidence="8" id="KW-0653">Protein transport</keyword>
<evidence type="ECO:0000256" key="8">
    <source>
        <dbReference type="ARBA" id="ARBA00022927"/>
    </source>
</evidence>
<dbReference type="GO" id="GO:0044781">
    <property type="term" value="P:bacterial-type flagellum organization"/>
    <property type="evidence" value="ECO:0007669"/>
    <property type="project" value="UniProtKB-KW"/>
</dbReference>
<keyword evidence="13" id="KW-1185">Reference proteome</keyword>
<proteinExistence type="inferred from homology"/>
<evidence type="ECO:0000256" key="6">
    <source>
        <dbReference type="ARBA" id="ARBA00022500"/>
    </source>
</evidence>
<dbReference type="AlphaFoldDB" id="A0A7X6QZ64"/>
<protein>
    <recommendedName>
        <fullName evidence="3">Flagellar FliJ protein</fullName>
    </recommendedName>
</protein>
<dbReference type="Proteomes" id="UP000581206">
    <property type="component" value="Unassembled WGS sequence"/>
</dbReference>
<dbReference type="GO" id="GO:0015031">
    <property type="term" value="P:protein transport"/>
    <property type="evidence" value="ECO:0007669"/>
    <property type="project" value="UniProtKB-KW"/>
</dbReference>
<keyword evidence="7" id="KW-1005">Bacterial flagellum biogenesis</keyword>
<sequence>MSAFRLAGLLRLRALAEEQAAVELAGATRARDTAAARRAATEDALGAAGLPAGTDATALRAVIASRLALGGLLVEQRALTAAAQQVMDDRAEDWSAARTRTRTLEKLEDKHATAEAEADQRAEQLVLDEIAGRRGGTRPALPGEDA</sequence>
<comment type="subcellular location">
    <subcellularLocation>
        <location evidence="1">Cell membrane</location>
        <topology evidence="1">Peripheral membrane protein</topology>
        <orientation evidence="1">Cytoplasmic side</orientation>
    </subcellularLocation>
</comment>
<gene>
    <name evidence="12" type="ORF">HGA03_09285</name>
</gene>
<keyword evidence="6" id="KW-0145">Chemotaxis</keyword>
<keyword evidence="10" id="KW-1006">Bacterial flagellum protein export</keyword>
<keyword evidence="5" id="KW-1003">Cell membrane</keyword>
<name>A0A7X6QZ64_9CELL</name>
<dbReference type="GO" id="GO:0005886">
    <property type="term" value="C:plasma membrane"/>
    <property type="evidence" value="ECO:0007669"/>
    <property type="project" value="UniProtKB-SubCell"/>
</dbReference>
<dbReference type="EMBL" id="JAAXOX010000004">
    <property type="protein sequence ID" value="NKY22855.1"/>
    <property type="molecule type" value="Genomic_DNA"/>
</dbReference>
<keyword evidence="11" id="KW-0175">Coiled coil</keyword>
<evidence type="ECO:0000256" key="11">
    <source>
        <dbReference type="SAM" id="Coils"/>
    </source>
</evidence>
<organism evidence="12 13">
    <name type="scientific">Cellulomonas denverensis</name>
    <dbReference type="NCBI Taxonomy" id="264297"/>
    <lineage>
        <taxon>Bacteria</taxon>
        <taxon>Bacillati</taxon>
        <taxon>Actinomycetota</taxon>
        <taxon>Actinomycetes</taxon>
        <taxon>Micrococcales</taxon>
        <taxon>Cellulomonadaceae</taxon>
        <taxon>Cellulomonas</taxon>
    </lineage>
</organism>
<evidence type="ECO:0000313" key="12">
    <source>
        <dbReference type="EMBL" id="NKY22855.1"/>
    </source>
</evidence>
<dbReference type="InterPro" id="IPR012823">
    <property type="entry name" value="Flagell_FliJ"/>
</dbReference>
<reference evidence="12 13" key="1">
    <citation type="submission" date="2020-04" db="EMBL/GenBank/DDBJ databases">
        <title>MicrobeNet Type strains.</title>
        <authorList>
            <person name="Nicholson A.C."/>
        </authorList>
    </citation>
    <scope>NUCLEOTIDE SEQUENCE [LARGE SCALE GENOMIC DNA]</scope>
    <source>
        <strain evidence="12 13">ATCC BAA-788</strain>
    </source>
</reference>
<evidence type="ECO:0000256" key="5">
    <source>
        <dbReference type="ARBA" id="ARBA00022475"/>
    </source>
</evidence>
<feature type="coiled-coil region" evidence="11">
    <location>
        <begin position="97"/>
        <end position="124"/>
    </location>
</feature>
<evidence type="ECO:0000256" key="4">
    <source>
        <dbReference type="ARBA" id="ARBA00022448"/>
    </source>
</evidence>
<comment type="similarity">
    <text evidence="2">Belongs to the FliJ family.</text>
</comment>
<accession>A0A7X6QZ64</accession>
<evidence type="ECO:0000256" key="7">
    <source>
        <dbReference type="ARBA" id="ARBA00022795"/>
    </source>
</evidence>
<dbReference type="RefSeq" id="WP_168629996.1">
    <property type="nucleotide sequence ID" value="NZ_BONL01000001.1"/>
</dbReference>
<evidence type="ECO:0000256" key="3">
    <source>
        <dbReference type="ARBA" id="ARBA00020392"/>
    </source>
</evidence>
<evidence type="ECO:0000256" key="9">
    <source>
        <dbReference type="ARBA" id="ARBA00023136"/>
    </source>
</evidence>
<dbReference type="InterPro" id="IPR053716">
    <property type="entry name" value="Flag_assembly_chemotaxis_eff"/>
</dbReference>
<dbReference type="GO" id="GO:0006935">
    <property type="term" value="P:chemotaxis"/>
    <property type="evidence" value="ECO:0007669"/>
    <property type="project" value="UniProtKB-KW"/>
</dbReference>
<keyword evidence="9" id="KW-0472">Membrane</keyword>
<comment type="caution">
    <text evidence="12">The sequence shown here is derived from an EMBL/GenBank/DDBJ whole genome shotgun (WGS) entry which is preliminary data.</text>
</comment>
<dbReference type="GO" id="GO:0071973">
    <property type="term" value="P:bacterial-type flagellum-dependent cell motility"/>
    <property type="evidence" value="ECO:0007669"/>
    <property type="project" value="InterPro"/>
</dbReference>
<evidence type="ECO:0000256" key="2">
    <source>
        <dbReference type="ARBA" id="ARBA00010004"/>
    </source>
</evidence>
<evidence type="ECO:0000313" key="13">
    <source>
        <dbReference type="Proteomes" id="UP000581206"/>
    </source>
</evidence>